<dbReference type="InterPro" id="IPR001647">
    <property type="entry name" value="HTH_TetR"/>
</dbReference>
<keyword evidence="5" id="KW-1185">Reference proteome</keyword>
<name>A0A223V3U1_9FLAO</name>
<organism evidence="4 5">
    <name type="scientific">Maribacter cobaltidurans</name>
    <dbReference type="NCBI Taxonomy" id="1178778"/>
    <lineage>
        <taxon>Bacteria</taxon>
        <taxon>Pseudomonadati</taxon>
        <taxon>Bacteroidota</taxon>
        <taxon>Flavobacteriia</taxon>
        <taxon>Flavobacteriales</taxon>
        <taxon>Flavobacteriaceae</taxon>
        <taxon>Maribacter</taxon>
    </lineage>
</organism>
<dbReference type="PROSITE" id="PS50977">
    <property type="entry name" value="HTH_TETR_2"/>
    <property type="match status" value="1"/>
</dbReference>
<evidence type="ECO:0000256" key="2">
    <source>
        <dbReference type="PROSITE-ProRule" id="PRU00335"/>
    </source>
</evidence>
<dbReference type="AlphaFoldDB" id="A0A223V3U1"/>
<reference evidence="4 5" key="1">
    <citation type="submission" date="2017-08" db="EMBL/GenBank/DDBJ databases">
        <title>The complete genome sequence of Maribacter sp. B1, isolated from deep-sea sediment.</title>
        <authorList>
            <person name="Wu Y.-H."/>
            <person name="Cheng H."/>
            <person name="Xu X.-W."/>
        </authorList>
    </citation>
    <scope>NUCLEOTIDE SEQUENCE [LARGE SCALE GENOMIC DNA]</scope>
    <source>
        <strain evidence="4 5">B1</strain>
    </source>
</reference>
<dbReference type="KEGG" id="marb:CJ263_06815"/>
<dbReference type="InterPro" id="IPR023772">
    <property type="entry name" value="DNA-bd_HTH_TetR-type_CS"/>
</dbReference>
<dbReference type="Proteomes" id="UP000215244">
    <property type="component" value="Chromosome"/>
</dbReference>
<dbReference type="Pfam" id="PF00440">
    <property type="entry name" value="TetR_N"/>
    <property type="match status" value="1"/>
</dbReference>
<protein>
    <recommendedName>
        <fullName evidence="3">HTH tetR-type domain-containing protein</fullName>
    </recommendedName>
</protein>
<proteinExistence type="predicted"/>
<accession>A0A223V3U1</accession>
<evidence type="ECO:0000256" key="1">
    <source>
        <dbReference type="ARBA" id="ARBA00023125"/>
    </source>
</evidence>
<sequence length="202" mass="23219">MVNTKSTDVFSSIVDSAEKRFCRYGLKKTTMTEIAGDIGLSKASLYYYFPNKEELFKEVVSQGHQTLLNEFEGLLSSDVPAEELFHIYLKKRLVFFRDFAHLSSLSLESINSLKPVYAELFENFRKEEILLVGKVLAKGIAARDFDNLDIAYFSELFIAIFQGLRHNVIIKKDIINITETEYSLLQKQYESALNMFVKGIKK</sequence>
<dbReference type="InterPro" id="IPR009057">
    <property type="entry name" value="Homeodomain-like_sf"/>
</dbReference>
<evidence type="ECO:0000313" key="4">
    <source>
        <dbReference type="EMBL" id="ASV29956.1"/>
    </source>
</evidence>
<feature type="domain" description="HTH tetR-type" evidence="3">
    <location>
        <begin position="7"/>
        <end position="67"/>
    </location>
</feature>
<dbReference type="PROSITE" id="PS01081">
    <property type="entry name" value="HTH_TETR_1"/>
    <property type="match status" value="1"/>
</dbReference>
<dbReference type="OrthoDB" id="9789566at2"/>
<dbReference type="EMBL" id="CP022957">
    <property type="protein sequence ID" value="ASV29956.1"/>
    <property type="molecule type" value="Genomic_DNA"/>
</dbReference>
<dbReference type="SUPFAM" id="SSF46689">
    <property type="entry name" value="Homeodomain-like"/>
    <property type="match status" value="1"/>
</dbReference>
<evidence type="ECO:0000313" key="5">
    <source>
        <dbReference type="Proteomes" id="UP000215244"/>
    </source>
</evidence>
<dbReference type="GO" id="GO:0003677">
    <property type="term" value="F:DNA binding"/>
    <property type="evidence" value="ECO:0007669"/>
    <property type="project" value="UniProtKB-UniRule"/>
</dbReference>
<dbReference type="PRINTS" id="PR00455">
    <property type="entry name" value="HTHTETR"/>
</dbReference>
<gene>
    <name evidence="4" type="ORF">CJ263_06815</name>
</gene>
<dbReference type="InterPro" id="IPR036271">
    <property type="entry name" value="Tet_transcr_reg_TetR-rel_C_sf"/>
</dbReference>
<dbReference type="Gene3D" id="1.10.10.60">
    <property type="entry name" value="Homeodomain-like"/>
    <property type="match status" value="1"/>
</dbReference>
<dbReference type="SUPFAM" id="SSF48498">
    <property type="entry name" value="Tetracyclin repressor-like, C-terminal domain"/>
    <property type="match status" value="1"/>
</dbReference>
<dbReference type="PANTHER" id="PTHR43479:SF11">
    <property type="entry name" value="ACREF_ENVCD OPERON REPRESSOR-RELATED"/>
    <property type="match status" value="1"/>
</dbReference>
<keyword evidence="1 2" id="KW-0238">DNA-binding</keyword>
<feature type="DNA-binding region" description="H-T-H motif" evidence="2">
    <location>
        <begin position="30"/>
        <end position="49"/>
    </location>
</feature>
<dbReference type="RefSeq" id="WP_094996577.1">
    <property type="nucleotide sequence ID" value="NZ_BMJL01000006.1"/>
</dbReference>
<evidence type="ECO:0000259" key="3">
    <source>
        <dbReference type="PROSITE" id="PS50977"/>
    </source>
</evidence>
<dbReference type="PANTHER" id="PTHR43479">
    <property type="entry name" value="ACREF/ENVCD OPERON REPRESSOR-RELATED"/>
    <property type="match status" value="1"/>
</dbReference>
<dbReference type="Gene3D" id="1.10.357.10">
    <property type="entry name" value="Tetracycline Repressor, domain 2"/>
    <property type="match status" value="1"/>
</dbReference>
<dbReference type="InterPro" id="IPR050624">
    <property type="entry name" value="HTH-type_Tx_Regulator"/>
</dbReference>